<evidence type="ECO:0000256" key="12">
    <source>
        <dbReference type="ARBA" id="ARBA00023145"/>
    </source>
</evidence>
<keyword evidence="5 15" id="KW-0645">Protease</keyword>
<dbReference type="Proteomes" id="UP000281245">
    <property type="component" value="Unassembled WGS sequence"/>
</dbReference>
<evidence type="ECO:0000313" key="17">
    <source>
        <dbReference type="EMBL" id="RMX71364.1"/>
    </source>
</evidence>
<dbReference type="EC" id="3.4.24.39" evidence="15"/>
<evidence type="ECO:0000256" key="10">
    <source>
        <dbReference type="ARBA" id="ARBA00022833"/>
    </source>
</evidence>
<organism evidence="17 18">
    <name type="scientific">Hortaea werneckii</name>
    <name type="common">Black yeast</name>
    <name type="synonym">Cladosporium werneckii</name>
    <dbReference type="NCBI Taxonomy" id="91943"/>
    <lineage>
        <taxon>Eukaryota</taxon>
        <taxon>Fungi</taxon>
        <taxon>Dikarya</taxon>
        <taxon>Ascomycota</taxon>
        <taxon>Pezizomycotina</taxon>
        <taxon>Dothideomycetes</taxon>
        <taxon>Dothideomycetidae</taxon>
        <taxon>Mycosphaerellales</taxon>
        <taxon>Teratosphaeriaceae</taxon>
        <taxon>Hortaea</taxon>
    </lineage>
</organism>
<reference evidence="17 18" key="1">
    <citation type="journal article" date="2018" name="BMC Genomics">
        <title>Genomic evidence for intraspecific hybridization in a clonal and extremely halotolerant yeast.</title>
        <authorList>
            <person name="Gostincar C."/>
            <person name="Stajich J.E."/>
            <person name="Zupancic J."/>
            <person name="Zalar P."/>
            <person name="Gunde-Cimerman N."/>
        </authorList>
    </citation>
    <scope>NUCLEOTIDE SEQUENCE [LARGE SCALE GENOMIC DNA]</scope>
    <source>
        <strain evidence="17 18">EXF-6656</strain>
    </source>
</reference>
<comment type="caution">
    <text evidence="17">The sequence shown here is derived from an EMBL/GenBank/DDBJ whole genome shotgun (WGS) entry which is preliminary data.</text>
</comment>
<feature type="non-terminal residue" evidence="17">
    <location>
        <position position="1"/>
    </location>
</feature>
<protein>
    <recommendedName>
        <fullName evidence="15">Neutral protease 2</fullName>
        <ecNumber evidence="15">3.4.24.39</ecNumber>
    </recommendedName>
    <alternativeName>
        <fullName evidence="15">Deuterolysin</fullName>
    </alternativeName>
</protein>
<name>A0A3M6VYL7_HORWE</name>
<evidence type="ECO:0000256" key="15">
    <source>
        <dbReference type="RuleBase" id="RU361126"/>
    </source>
</evidence>
<dbReference type="Pfam" id="PF02102">
    <property type="entry name" value="Peptidase_M35"/>
    <property type="match status" value="1"/>
</dbReference>
<comment type="function">
    <text evidence="15">Secreted metalloproteinase that allows assimilation of proteinaceous substrates. Shows high activities on basic nuclear substrates such as histone and protamine.</text>
</comment>
<dbReference type="OrthoDB" id="412874at2759"/>
<evidence type="ECO:0000256" key="3">
    <source>
        <dbReference type="ARBA" id="ARBA00010279"/>
    </source>
</evidence>
<dbReference type="Gene3D" id="3.40.390.10">
    <property type="entry name" value="Collagenase (Catalytic Domain)"/>
    <property type="match status" value="1"/>
</dbReference>
<comment type="cofactor">
    <cofactor evidence="14 15">
        <name>Zn(2+)</name>
        <dbReference type="ChEBI" id="CHEBI:29105"/>
    </cofactor>
    <text evidence="14 15">Binds 1 zinc ion per subunit.</text>
</comment>
<evidence type="ECO:0000256" key="2">
    <source>
        <dbReference type="ARBA" id="ARBA00004613"/>
    </source>
</evidence>
<evidence type="ECO:0000259" key="16">
    <source>
        <dbReference type="SMART" id="SM01351"/>
    </source>
</evidence>
<dbReference type="InterPro" id="IPR029463">
    <property type="entry name" value="Lys_MEP"/>
</dbReference>
<feature type="domain" description="Lysine-specific metallo-endopeptidase" evidence="16">
    <location>
        <begin position="7"/>
        <end position="156"/>
    </location>
</feature>
<dbReference type="CDD" id="cd11008">
    <property type="entry name" value="M35_deuterolysin_like"/>
    <property type="match status" value="1"/>
</dbReference>
<keyword evidence="12" id="KW-0865">Zymogen</keyword>
<sequence length="162" mass="16818">TALSNCQSLASRAAQAATSGSASTFQTYFKTTSSSTRSTVAARLRAVASDCGSTTGGSTRTFCSDIYGGCSGNVLAYTLPAYNYIAYCPLFFNYLPALTGQCHAQDQATTVLHEETHAPGVYRPGTQDNGYGYSAATSLSASAALNNADSYALYANAIYVGC</sequence>
<keyword evidence="7 14" id="KW-0479">Metal-binding</keyword>
<dbReference type="PANTHER" id="PTHR37016">
    <property type="match status" value="1"/>
</dbReference>
<evidence type="ECO:0000256" key="13">
    <source>
        <dbReference type="PIRSR" id="PIRSR601384-1"/>
    </source>
</evidence>
<dbReference type="GO" id="GO:0004222">
    <property type="term" value="F:metalloendopeptidase activity"/>
    <property type="evidence" value="ECO:0007669"/>
    <property type="project" value="InterPro"/>
</dbReference>
<proteinExistence type="inferred from homology"/>
<keyword evidence="10 14" id="KW-0862">Zinc</keyword>
<gene>
    <name evidence="17" type="ORF">D0869_15710</name>
</gene>
<dbReference type="GO" id="GO:0005576">
    <property type="term" value="C:extracellular region"/>
    <property type="evidence" value="ECO:0007669"/>
    <property type="project" value="UniProtKB-SubCell"/>
</dbReference>
<dbReference type="InterPro" id="IPR024079">
    <property type="entry name" value="MetalloPept_cat_dom_sf"/>
</dbReference>
<keyword evidence="11 15" id="KW-0482">Metalloprotease</keyword>
<evidence type="ECO:0000256" key="7">
    <source>
        <dbReference type="ARBA" id="ARBA00022723"/>
    </source>
</evidence>
<evidence type="ECO:0000256" key="5">
    <source>
        <dbReference type="ARBA" id="ARBA00022670"/>
    </source>
</evidence>
<dbReference type="InterPro" id="IPR001384">
    <property type="entry name" value="Peptidase_M35"/>
</dbReference>
<evidence type="ECO:0000256" key="4">
    <source>
        <dbReference type="ARBA" id="ARBA00022525"/>
    </source>
</evidence>
<evidence type="ECO:0000256" key="8">
    <source>
        <dbReference type="ARBA" id="ARBA00022729"/>
    </source>
</evidence>
<feature type="binding site" evidence="14">
    <location>
        <position position="128"/>
    </location>
    <ligand>
        <name>Zn(2+)</name>
        <dbReference type="ChEBI" id="CHEBI:29105"/>
        <note>catalytic</note>
    </ligand>
</feature>
<evidence type="ECO:0000256" key="6">
    <source>
        <dbReference type="ARBA" id="ARBA00022685"/>
    </source>
</evidence>
<dbReference type="EMBL" id="QWIJ01002833">
    <property type="protein sequence ID" value="RMX71364.1"/>
    <property type="molecule type" value="Genomic_DNA"/>
</dbReference>
<feature type="active site" evidence="13">
    <location>
        <position position="114"/>
    </location>
</feature>
<evidence type="ECO:0000313" key="18">
    <source>
        <dbReference type="Proteomes" id="UP000281245"/>
    </source>
</evidence>
<evidence type="ECO:0000256" key="1">
    <source>
        <dbReference type="ARBA" id="ARBA00001187"/>
    </source>
</evidence>
<accession>A0A3M6VYL7</accession>
<dbReference type="SMART" id="SM01351">
    <property type="entry name" value="Aspzincin_M35"/>
    <property type="match status" value="1"/>
</dbReference>
<feature type="binding site" evidence="14">
    <location>
        <position position="113"/>
    </location>
    <ligand>
        <name>Zn(2+)</name>
        <dbReference type="ChEBI" id="CHEBI:29105"/>
        <note>catalytic</note>
    </ligand>
</feature>
<dbReference type="PRINTS" id="PR00768">
    <property type="entry name" value="DEUTEROLYSIN"/>
</dbReference>
<comment type="catalytic activity">
    <reaction evidence="1 15">
        <text>Preferential cleavage of bonds with hydrophobic residues in P1'. Also 3-Asn-|-Gln-4 and 8-Gly-|-Ser-9 bonds in insulin B chain.</text>
        <dbReference type="EC" id="3.4.24.39"/>
    </reaction>
</comment>
<comment type="subcellular location">
    <subcellularLocation>
        <location evidence="2 15">Secreted</location>
    </subcellularLocation>
</comment>
<comment type="similarity">
    <text evidence="3 15">Belongs to the peptidase M35 family.</text>
</comment>
<feature type="binding site" evidence="14">
    <location>
        <position position="117"/>
    </location>
    <ligand>
        <name>Zn(2+)</name>
        <dbReference type="ChEBI" id="CHEBI:29105"/>
        <note>catalytic</note>
    </ligand>
</feature>
<dbReference type="GO" id="GO:0046872">
    <property type="term" value="F:metal ion binding"/>
    <property type="evidence" value="ECO:0007669"/>
    <property type="project" value="UniProtKB-KW"/>
</dbReference>
<dbReference type="AlphaFoldDB" id="A0A3M6VYL7"/>
<dbReference type="GO" id="GO:0006508">
    <property type="term" value="P:proteolysis"/>
    <property type="evidence" value="ECO:0007669"/>
    <property type="project" value="UniProtKB-KW"/>
</dbReference>
<keyword evidence="9 15" id="KW-0378">Hydrolase</keyword>
<dbReference type="InterPro" id="IPR050414">
    <property type="entry name" value="Fungal_M35_metalloproteases"/>
</dbReference>
<dbReference type="SUPFAM" id="SSF55486">
    <property type="entry name" value="Metalloproteases ('zincins'), catalytic domain"/>
    <property type="match status" value="1"/>
</dbReference>
<evidence type="ECO:0000256" key="14">
    <source>
        <dbReference type="PIRSR" id="PIRSR601384-2"/>
    </source>
</evidence>
<dbReference type="VEuPathDB" id="FungiDB:BTJ68_11324"/>
<dbReference type="PANTHER" id="PTHR37016:SF3">
    <property type="entry name" value="NEUTRAL PROTEASE 2-RELATED"/>
    <property type="match status" value="1"/>
</dbReference>
<keyword evidence="4 15" id="KW-0964">Secreted</keyword>
<keyword evidence="8" id="KW-0732">Signal</keyword>
<keyword evidence="6 15" id="KW-0165">Cleavage on pair of basic residues</keyword>
<evidence type="ECO:0000256" key="9">
    <source>
        <dbReference type="ARBA" id="ARBA00022801"/>
    </source>
</evidence>
<evidence type="ECO:0000256" key="11">
    <source>
        <dbReference type="ARBA" id="ARBA00023049"/>
    </source>
</evidence>